<protein>
    <submittedName>
        <fullName evidence="13">Putative disease resistance RPP13-like protein 1</fullName>
    </submittedName>
</protein>
<dbReference type="SUPFAM" id="SSF52047">
    <property type="entry name" value="RNI-like"/>
    <property type="match status" value="1"/>
</dbReference>
<keyword evidence="2" id="KW-0677">Repeat</keyword>
<feature type="domain" description="NB-ARC" evidence="8">
    <location>
        <begin position="249"/>
        <end position="393"/>
    </location>
</feature>
<evidence type="ECO:0000259" key="10">
    <source>
        <dbReference type="Pfam" id="PF23247"/>
    </source>
</evidence>
<dbReference type="SUPFAM" id="SSF52540">
    <property type="entry name" value="P-loop containing nucleoside triphosphate hydrolases"/>
    <property type="match status" value="1"/>
</dbReference>
<keyword evidence="1" id="KW-0433">Leucine-rich repeat</keyword>
<evidence type="ECO:0000313" key="13">
    <source>
        <dbReference type="EMBL" id="RVW27554.1"/>
    </source>
</evidence>
<evidence type="ECO:0000259" key="8">
    <source>
        <dbReference type="Pfam" id="PF00931"/>
    </source>
</evidence>
<reference evidence="13 14" key="1">
    <citation type="journal article" date="2018" name="PLoS Genet.">
        <title>Population sequencing reveals clonal diversity and ancestral inbreeding in the grapevine cultivar Chardonnay.</title>
        <authorList>
            <person name="Roach M.J."/>
            <person name="Johnson D.L."/>
            <person name="Bohlmann J."/>
            <person name="van Vuuren H.J."/>
            <person name="Jones S.J."/>
            <person name="Pretorius I.S."/>
            <person name="Schmidt S.A."/>
            <person name="Borneman A.R."/>
        </authorList>
    </citation>
    <scope>NUCLEOTIDE SEQUENCE [LARGE SCALE GENOMIC DNA]</scope>
    <source>
        <strain evidence="14">cv. Chardonnay</strain>
        <tissue evidence="13">Leaf</tissue>
    </source>
</reference>
<keyword evidence="5" id="KW-0067">ATP-binding</keyword>
<dbReference type="PRINTS" id="PR00364">
    <property type="entry name" value="DISEASERSIST"/>
</dbReference>
<dbReference type="Gene3D" id="1.10.8.430">
    <property type="entry name" value="Helical domain of apoptotic protease-activating factors"/>
    <property type="match status" value="1"/>
</dbReference>
<evidence type="ECO:0000256" key="6">
    <source>
        <dbReference type="SAM" id="MobiDB-lite"/>
    </source>
</evidence>
<dbReference type="PANTHER" id="PTHR36766">
    <property type="entry name" value="PLANT BROAD-SPECTRUM MILDEW RESISTANCE PROTEIN RPW8"/>
    <property type="match status" value="1"/>
</dbReference>
<feature type="domain" description="R13L1/DRL21-like LRR repeat region" evidence="12">
    <location>
        <begin position="743"/>
        <end position="870"/>
    </location>
</feature>
<dbReference type="InterPro" id="IPR032675">
    <property type="entry name" value="LRR_dom_sf"/>
</dbReference>
<feature type="domain" description="Disease resistance protein winged helix" evidence="11">
    <location>
        <begin position="479"/>
        <end position="548"/>
    </location>
</feature>
<dbReference type="CDD" id="cd14798">
    <property type="entry name" value="RX-CC_like"/>
    <property type="match status" value="1"/>
</dbReference>
<dbReference type="Gene3D" id="1.20.5.4130">
    <property type="match status" value="1"/>
</dbReference>
<dbReference type="InterPro" id="IPR038005">
    <property type="entry name" value="RX-like_CC"/>
</dbReference>
<dbReference type="Pfam" id="PF23559">
    <property type="entry name" value="WHD_DRP"/>
    <property type="match status" value="1"/>
</dbReference>
<dbReference type="FunFam" id="1.10.10.10:FF:000322">
    <property type="entry name" value="Probable disease resistance protein At1g63360"/>
    <property type="match status" value="1"/>
</dbReference>
<dbReference type="SUPFAM" id="SSF52058">
    <property type="entry name" value="L domain-like"/>
    <property type="match status" value="2"/>
</dbReference>
<keyword evidence="4" id="KW-0611">Plant defense</keyword>
<dbReference type="Gene3D" id="1.10.10.10">
    <property type="entry name" value="Winged helix-like DNA-binding domain superfamily/Winged helix DNA-binding domain"/>
    <property type="match status" value="1"/>
</dbReference>
<keyword evidence="7" id="KW-0812">Transmembrane</keyword>
<gene>
    <name evidence="13" type="primary">RPPL1_0</name>
    <name evidence="13" type="ORF">CK203_097533</name>
</gene>
<evidence type="ECO:0000256" key="2">
    <source>
        <dbReference type="ARBA" id="ARBA00022737"/>
    </source>
</evidence>
<dbReference type="GO" id="GO:0043531">
    <property type="term" value="F:ADP binding"/>
    <property type="evidence" value="ECO:0007669"/>
    <property type="project" value="InterPro"/>
</dbReference>
<evidence type="ECO:0000259" key="12">
    <source>
        <dbReference type="Pfam" id="PF25019"/>
    </source>
</evidence>
<evidence type="ECO:0000313" key="14">
    <source>
        <dbReference type="Proteomes" id="UP000288805"/>
    </source>
</evidence>
<feature type="region of interest" description="Disordered" evidence="6">
    <location>
        <begin position="227"/>
        <end position="247"/>
    </location>
</feature>
<dbReference type="Pfam" id="PF23247">
    <property type="entry name" value="LRR_RPS2"/>
    <property type="match status" value="1"/>
</dbReference>
<accession>A0A438CWH1</accession>
<evidence type="ECO:0000256" key="7">
    <source>
        <dbReference type="SAM" id="Phobius"/>
    </source>
</evidence>
<keyword evidence="7" id="KW-0472">Membrane</keyword>
<dbReference type="EMBL" id="QGNW01001948">
    <property type="protein sequence ID" value="RVW27554.1"/>
    <property type="molecule type" value="Genomic_DNA"/>
</dbReference>
<dbReference type="InterPro" id="IPR056789">
    <property type="entry name" value="LRR_R13L1-DRL21"/>
</dbReference>
<dbReference type="Gene3D" id="3.40.50.300">
    <property type="entry name" value="P-loop containing nucleotide triphosphate hydrolases"/>
    <property type="match status" value="1"/>
</dbReference>
<sequence length="1451" mass="164332">MLPKVCQLPCMTLFSLLPLFWYALQIQPTSYFSQGTALVFTCFHLSIALPFAFLVETMKVVGEAILSSAVGLLFDKLGSSELLKFARQENVFAELENWRNELLLIDEVLDNAEEKQITRKSVEKWLRDLRDLAYDMEDVLDEFATEMLRLKLMAERPQVSTTSKVQNLISPISTFLSSFIPLGGFNVEMGSKINEISRRLDDISTRQAKLGLKLELGVGQGGERFASGGRASPWQRPPTTSLINEPVQGTGKTTLAQLICQDEAVMKHFDPIAWVCISEESDVVKISKAVLHAVSPNQNIDLMDFNIVQHSLGERLTQKRFLLVLDDVWNINSYEQWNSLQIPLNCGEKGSKIIITTRDANVARTMGAYDRCYNLRPLSNDDCWSVFVRHACEDENIDVRKKLETIHPKVTSWCGGLPLAARVLGGLVRSKLHDHKWDDILNNEIWRLPSEKRDILQVLRLSYYHLPSHLKRCFSYCALFPKDYEFEKKELVLLWMAEGLIHRSEGDELQMEDLGANYFDEMLSRSFFQPSSNNKSNFVMHDLIHDLAKDIAQEICFSLKNDKMKNDKLQIISGRTRHASFIRSEKDVLKRFQVFNRTEHLRTLVALPVNINDQKFYLTTKVFHDLLQKLRHLRVLSLSGYEITELPDWIGDLKLLRYLNLSHTAIKWLPESVSCLYNLQALILCNCINLTKLPVNIGNLINLRHLDISGSIQLKEMPSRLGDLINLQTLSKFIVGKHKRSGINELKSLLNLRGKLFISGLHNIVNIRDVKEVNLKGRHNIEELTMEWSSDFEDSRNETNELAVIKLPQPHESLKKLVVVCYGGLTFPNWLGDHSFTKIEHLSLKSCKKLTRLPPLGRLPLLKELHIEGMDEITCIGDEFYGEIVKPFPSLESLEFDNMSKWKDWEESEALFPCLRKLTIKKCPELVNLPSQLLSIVKKLHIDECQKLEVNKYNRGLLEGCVVDVPSLTRFYIGGTSRLSCLWEAIAPSLTALKTLQINQCDDQLACLGKHGSGLKRLGRLRNLEITSCNGVESLEGQRLPRNLKYLIVEGCPNLKKLPNELGSLTFLLRLRIENCSKLVSFPEASFPPMVRALKVTNCEGLKSLPHRMMNYSCVLEYLEIKGCPSLISFPKGRLPFTLKQLHIQECEKLESLPEGIMQQPSIGSSNTGGLKVLCIWGCSSLKSIPRGEFPSTLEQLSFWKCAQLESIPGKMLQNLTSLRLLNICNCPELVSSTEAFLNSNLKFLAISECQNMKRPLSEWGLYTLTSLTHFMICGPYPDVISFSDDETQLFLPTSLQDLQIINFQNLKSIASMGLQSLISLETLVLENCPKLESVVPNEGLPPTLAGLQIKDCPILKQRCIKDKGKDWLKIAQIPKVGPAPGFSSYTSQFPALPANVEVPFDLEKLSARLHGLSCLGDLTMFPLKGQIIIPAMLQGPKSTLARLEIFLILF</sequence>
<dbReference type="Proteomes" id="UP000288805">
    <property type="component" value="Unassembled WGS sequence"/>
</dbReference>
<evidence type="ECO:0000256" key="3">
    <source>
        <dbReference type="ARBA" id="ARBA00022741"/>
    </source>
</evidence>
<dbReference type="Pfam" id="PF00931">
    <property type="entry name" value="NB-ARC"/>
    <property type="match status" value="1"/>
</dbReference>
<keyword evidence="3" id="KW-0547">Nucleotide-binding</keyword>
<dbReference type="InterPro" id="IPR036388">
    <property type="entry name" value="WH-like_DNA-bd_sf"/>
</dbReference>
<dbReference type="PANTHER" id="PTHR36766:SF51">
    <property type="entry name" value="DISEASE RESISTANCE RPP13-LIKE PROTEIN 1"/>
    <property type="match status" value="1"/>
</dbReference>
<keyword evidence="7" id="KW-1133">Transmembrane helix</keyword>
<dbReference type="InterPro" id="IPR041118">
    <property type="entry name" value="Rx_N"/>
</dbReference>
<comment type="caution">
    <text evidence="13">The sequence shown here is derived from an EMBL/GenBank/DDBJ whole genome shotgun (WGS) entry which is preliminary data.</text>
</comment>
<organism evidence="13 14">
    <name type="scientific">Vitis vinifera</name>
    <name type="common">Grape</name>
    <dbReference type="NCBI Taxonomy" id="29760"/>
    <lineage>
        <taxon>Eukaryota</taxon>
        <taxon>Viridiplantae</taxon>
        <taxon>Streptophyta</taxon>
        <taxon>Embryophyta</taxon>
        <taxon>Tracheophyta</taxon>
        <taxon>Spermatophyta</taxon>
        <taxon>Magnoliopsida</taxon>
        <taxon>eudicotyledons</taxon>
        <taxon>Gunneridae</taxon>
        <taxon>Pentapetalae</taxon>
        <taxon>rosids</taxon>
        <taxon>Vitales</taxon>
        <taxon>Vitaceae</taxon>
        <taxon>Viteae</taxon>
        <taxon>Vitis</taxon>
    </lineage>
</organism>
<evidence type="ECO:0000256" key="1">
    <source>
        <dbReference type="ARBA" id="ARBA00022614"/>
    </source>
</evidence>
<feature type="transmembrane region" description="Helical" evidence="7">
    <location>
        <begin position="6"/>
        <end position="24"/>
    </location>
</feature>
<dbReference type="InterPro" id="IPR042197">
    <property type="entry name" value="Apaf_helical"/>
</dbReference>
<dbReference type="InterPro" id="IPR057135">
    <property type="entry name" value="At4g27190-like_LRR"/>
</dbReference>
<evidence type="ECO:0000259" key="11">
    <source>
        <dbReference type="Pfam" id="PF23559"/>
    </source>
</evidence>
<evidence type="ECO:0000256" key="4">
    <source>
        <dbReference type="ARBA" id="ARBA00022821"/>
    </source>
</evidence>
<dbReference type="GO" id="GO:0006952">
    <property type="term" value="P:defense response"/>
    <property type="evidence" value="ECO:0007669"/>
    <property type="project" value="UniProtKB-KW"/>
</dbReference>
<dbReference type="GO" id="GO:0005524">
    <property type="term" value="F:ATP binding"/>
    <property type="evidence" value="ECO:0007669"/>
    <property type="project" value="UniProtKB-KW"/>
</dbReference>
<dbReference type="GO" id="GO:0051707">
    <property type="term" value="P:response to other organism"/>
    <property type="evidence" value="ECO:0007669"/>
    <property type="project" value="UniProtKB-ARBA"/>
</dbReference>
<dbReference type="Pfam" id="PF18052">
    <property type="entry name" value="Rx_N"/>
    <property type="match status" value="1"/>
</dbReference>
<feature type="transmembrane region" description="Helical" evidence="7">
    <location>
        <begin position="36"/>
        <end position="55"/>
    </location>
</feature>
<proteinExistence type="predicted"/>
<evidence type="ECO:0000259" key="9">
    <source>
        <dbReference type="Pfam" id="PF18052"/>
    </source>
</evidence>
<dbReference type="Gene3D" id="3.80.10.10">
    <property type="entry name" value="Ribonuclease Inhibitor"/>
    <property type="match status" value="5"/>
</dbReference>
<dbReference type="Pfam" id="PF25019">
    <property type="entry name" value="LRR_R13L1-DRL21"/>
    <property type="match status" value="1"/>
</dbReference>
<name>A0A438CWH1_VITVI</name>
<dbReference type="InterPro" id="IPR027417">
    <property type="entry name" value="P-loop_NTPase"/>
</dbReference>
<dbReference type="InterPro" id="IPR058922">
    <property type="entry name" value="WHD_DRP"/>
</dbReference>
<feature type="domain" description="Disease resistance protein At4g27190-like leucine-rich repeats" evidence="10">
    <location>
        <begin position="899"/>
        <end position="1030"/>
    </location>
</feature>
<dbReference type="InterPro" id="IPR002182">
    <property type="entry name" value="NB-ARC"/>
</dbReference>
<feature type="domain" description="Disease resistance N-terminal" evidence="9">
    <location>
        <begin position="69"/>
        <end position="155"/>
    </location>
</feature>
<evidence type="ECO:0000256" key="5">
    <source>
        <dbReference type="ARBA" id="ARBA00022840"/>
    </source>
</evidence>